<keyword evidence="2" id="KW-0677">Repeat</keyword>
<evidence type="ECO:0000256" key="1">
    <source>
        <dbReference type="ARBA" id="ARBA00022679"/>
    </source>
</evidence>
<name>A0ABY8LVD2_9HYPH</name>
<reference evidence="3 4" key="1">
    <citation type="submission" date="2023-04" db="EMBL/GenBank/DDBJ databases">
        <title>Neorhizobium petrolearium OS53, complete genome.</title>
        <authorList>
            <person name="Yu T."/>
        </authorList>
    </citation>
    <scope>NUCLEOTIDE SEQUENCE [LARGE SCALE GENOMIC DNA]</scope>
    <source>
        <strain evidence="3 4">OS53</strain>
    </source>
</reference>
<dbReference type="InterPro" id="IPR051159">
    <property type="entry name" value="Hexapeptide_acetyltransf"/>
</dbReference>
<dbReference type="InterPro" id="IPR018357">
    <property type="entry name" value="Hexapep_transf_CS"/>
</dbReference>
<proteinExistence type="predicted"/>
<organism evidence="3 4">
    <name type="scientific">Neorhizobium petrolearium</name>
    <dbReference type="NCBI Taxonomy" id="515361"/>
    <lineage>
        <taxon>Bacteria</taxon>
        <taxon>Pseudomonadati</taxon>
        <taxon>Pseudomonadota</taxon>
        <taxon>Alphaproteobacteria</taxon>
        <taxon>Hyphomicrobiales</taxon>
        <taxon>Rhizobiaceae</taxon>
        <taxon>Rhizobium/Agrobacterium group</taxon>
        <taxon>Neorhizobium</taxon>
    </lineage>
</organism>
<gene>
    <name evidence="3" type="ORF">QEO92_14580</name>
</gene>
<evidence type="ECO:0000256" key="2">
    <source>
        <dbReference type="ARBA" id="ARBA00022737"/>
    </source>
</evidence>
<dbReference type="EC" id="2.3.1.-" evidence="3"/>
<accession>A0ABY8LVD2</accession>
<evidence type="ECO:0000313" key="3">
    <source>
        <dbReference type="EMBL" id="WGI66284.1"/>
    </source>
</evidence>
<keyword evidence="4" id="KW-1185">Reference proteome</keyword>
<keyword evidence="1 3" id="KW-0808">Transferase</keyword>
<dbReference type="PROSITE" id="PS00101">
    <property type="entry name" value="HEXAPEP_TRANSFERASES"/>
    <property type="match status" value="1"/>
</dbReference>
<dbReference type="Gene3D" id="2.160.10.10">
    <property type="entry name" value="Hexapeptide repeat proteins"/>
    <property type="match status" value="1"/>
</dbReference>
<dbReference type="GO" id="GO:0016746">
    <property type="term" value="F:acyltransferase activity"/>
    <property type="evidence" value="ECO:0007669"/>
    <property type="project" value="UniProtKB-KW"/>
</dbReference>
<dbReference type="CDD" id="cd04647">
    <property type="entry name" value="LbH_MAT_like"/>
    <property type="match status" value="1"/>
</dbReference>
<dbReference type="RefSeq" id="WP_210059088.1">
    <property type="nucleotide sequence ID" value="NZ_CP123000.1"/>
</dbReference>
<keyword evidence="3" id="KW-0012">Acyltransferase</keyword>
<sequence>MAIKLVQLRDYRDDNGNTVRTGANVKFPASALWLKERNAHVEIGNDVSLPHCQIEVGRNSKLIIGDGCRLSGKITVGLNSRVEIGTGLNATGNVLIRAVESTSVDVGNDCLFGSDIVIRTADGHPVYDAFTRERINKSRSISIGNHVWLADRVVILKGVTIGNASAVGIGSVVTKSVGSNCVAAGNPARIVRTGVTWELGLSDRTEEFYLSPEQ</sequence>
<dbReference type="InterPro" id="IPR011004">
    <property type="entry name" value="Trimer_LpxA-like_sf"/>
</dbReference>
<evidence type="ECO:0000313" key="4">
    <source>
        <dbReference type="Proteomes" id="UP001227095"/>
    </source>
</evidence>
<dbReference type="Proteomes" id="UP001227095">
    <property type="component" value="Chromosome"/>
</dbReference>
<dbReference type="EMBL" id="CP123000">
    <property type="protein sequence ID" value="WGI66284.1"/>
    <property type="molecule type" value="Genomic_DNA"/>
</dbReference>
<protein>
    <submittedName>
        <fullName evidence="3">Acyltransferase</fullName>
        <ecNumber evidence="3">2.3.1.-</ecNumber>
    </submittedName>
</protein>
<dbReference type="SUPFAM" id="SSF51161">
    <property type="entry name" value="Trimeric LpxA-like enzymes"/>
    <property type="match status" value="1"/>
</dbReference>
<dbReference type="PANTHER" id="PTHR23416:SF78">
    <property type="entry name" value="LIPOPOLYSACCHARIDE BIOSYNTHESIS O-ACETYL TRANSFERASE WBBJ-RELATED"/>
    <property type="match status" value="1"/>
</dbReference>
<dbReference type="PANTHER" id="PTHR23416">
    <property type="entry name" value="SIALIC ACID SYNTHASE-RELATED"/>
    <property type="match status" value="1"/>
</dbReference>